<dbReference type="AlphaFoldDB" id="A0A6B0XZ83"/>
<organism evidence="2">
    <name type="scientific">Boseongicola sp. SB0664_bin_43</name>
    <dbReference type="NCBI Taxonomy" id="2604844"/>
    <lineage>
        <taxon>Bacteria</taxon>
        <taxon>Pseudomonadati</taxon>
        <taxon>Pseudomonadota</taxon>
        <taxon>Alphaproteobacteria</taxon>
        <taxon>Rhodobacterales</taxon>
        <taxon>Paracoccaceae</taxon>
        <taxon>Boseongicola</taxon>
    </lineage>
</organism>
<name>A0A6B0XZ83_9RHOB</name>
<accession>A0A6B0XZ83</accession>
<evidence type="ECO:0000259" key="1">
    <source>
        <dbReference type="Pfam" id="PF12911"/>
    </source>
</evidence>
<evidence type="ECO:0000313" key="2">
    <source>
        <dbReference type="EMBL" id="MXY33525.1"/>
    </source>
</evidence>
<sequence>MPNAFRTAAGMTGLGLLLLVMGAATLGPFLAPYDPQAFHPAARLQG</sequence>
<protein>
    <submittedName>
        <fullName evidence="2">ABC transporter permease</fullName>
    </submittedName>
</protein>
<dbReference type="GO" id="GO:0005886">
    <property type="term" value="C:plasma membrane"/>
    <property type="evidence" value="ECO:0007669"/>
    <property type="project" value="UniProtKB-SubCell"/>
</dbReference>
<feature type="non-terminal residue" evidence="2">
    <location>
        <position position="46"/>
    </location>
</feature>
<dbReference type="Pfam" id="PF12911">
    <property type="entry name" value="OppC_N"/>
    <property type="match status" value="1"/>
</dbReference>
<dbReference type="EMBL" id="VXRY01000219">
    <property type="protein sequence ID" value="MXY33525.1"/>
    <property type="molecule type" value="Genomic_DNA"/>
</dbReference>
<dbReference type="InterPro" id="IPR025966">
    <property type="entry name" value="OppC_N"/>
</dbReference>
<gene>
    <name evidence="2" type="ORF">F4Y60_05435</name>
</gene>
<feature type="domain" description="Oligopeptide transport permease C-like N-terminal" evidence="1">
    <location>
        <begin position="9"/>
        <end position="45"/>
    </location>
</feature>
<reference evidence="2" key="1">
    <citation type="submission" date="2019-09" db="EMBL/GenBank/DDBJ databases">
        <title>Characterisation of the sponge microbiome using genome-centric metagenomics.</title>
        <authorList>
            <person name="Engelberts J.P."/>
            <person name="Robbins S.J."/>
            <person name="De Goeij J.M."/>
            <person name="Aranda M."/>
            <person name="Bell S.C."/>
            <person name="Webster N.S."/>
        </authorList>
    </citation>
    <scope>NUCLEOTIDE SEQUENCE</scope>
    <source>
        <strain evidence="2">SB0664_bin_43</strain>
    </source>
</reference>
<comment type="caution">
    <text evidence="2">The sequence shown here is derived from an EMBL/GenBank/DDBJ whole genome shotgun (WGS) entry which is preliminary data.</text>
</comment>
<proteinExistence type="predicted"/>